<protein>
    <recommendedName>
        <fullName evidence="2">WH1 domain-containing protein</fullName>
    </recommendedName>
</protein>
<organism evidence="3 4">
    <name type="scientific">Acanthamoeba castellanii (strain ATCC 30010 / Neff)</name>
    <dbReference type="NCBI Taxonomy" id="1257118"/>
    <lineage>
        <taxon>Eukaryota</taxon>
        <taxon>Amoebozoa</taxon>
        <taxon>Discosea</taxon>
        <taxon>Longamoebia</taxon>
        <taxon>Centramoebida</taxon>
        <taxon>Acanthamoebidae</taxon>
        <taxon>Acanthamoeba</taxon>
    </lineage>
</organism>
<feature type="domain" description="WH1" evidence="2">
    <location>
        <begin position="86"/>
        <end position="207"/>
    </location>
</feature>
<evidence type="ECO:0000256" key="1">
    <source>
        <dbReference type="SAM" id="MobiDB-lite"/>
    </source>
</evidence>
<dbReference type="VEuPathDB" id="AmoebaDB:ACA1_371610"/>
<keyword evidence="4" id="KW-1185">Reference proteome</keyword>
<dbReference type="PANTHER" id="PTHR36127">
    <property type="entry name" value="EXPRESSED PROTEIN"/>
    <property type="match status" value="1"/>
</dbReference>
<name>L8GYF6_ACACF</name>
<dbReference type="Pfam" id="PF07933">
    <property type="entry name" value="DUF1681"/>
    <property type="match status" value="1"/>
</dbReference>
<dbReference type="InterPro" id="IPR000697">
    <property type="entry name" value="WH1/EVH1_dom"/>
</dbReference>
<evidence type="ECO:0000313" key="3">
    <source>
        <dbReference type="EMBL" id="ELR18314.1"/>
    </source>
</evidence>
<reference evidence="3 4" key="1">
    <citation type="journal article" date="2013" name="Genome Biol.">
        <title>Genome of Acanthamoeba castellanii highlights extensive lateral gene transfer and early evolution of tyrosine kinase signaling.</title>
        <authorList>
            <person name="Clarke M."/>
            <person name="Lohan A.J."/>
            <person name="Liu B."/>
            <person name="Lagkouvardos I."/>
            <person name="Roy S."/>
            <person name="Zafar N."/>
            <person name="Bertelli C."/>
            <person name="Schilde C."/>
            <person name="Kianianmomeni A."/>
            <person name="Burglin T.R."/>
            <person name="Frech C."/>
            <person name="Turcotte B."/>
            <person name="Kopec K.O."/>
            <person name="Synnott J.M."/>
            <person name="Choo C."/>
            <person name="Paponov I."/>
            <person name="Finkler A."/>
            <person name="Soon Heng Tan C."/>
            <person name="Hutchins A.P."/>
            <person name="Weinmeier T."/>
            <person name="Rattei T."/>
            <person name="Chu J.S."/>
            <person name="Gimenez G."/>
            <person name="Irimia M."/>
            <person name="Rigden D.J."/>
            <person name="Fitzpatrick D.A."/>
            <person name="Lorenzo-Morales J."/>
            <person name="Bateman A."/>
            <person name="Chiu C.H."/>
            <person name="Tang P."/>
            <person name="Hegemann P."/>
            <person name="Fromm H."/>
            <person name="Raoult D."/>
            <person name="Greub G."/>
            <person name="Miranda-Saavedra D."/>
            <person name="Chen N."/>
            <person name="Nash P."/>
            <person name="Ginger M.L."/>
            <person name="Horn M."/>
            <person name="Schaap P."/>
            <person name="Caler L."/>
            <person name="Loftus B."/>
        </authorList>
    </citation>
    <scope>NUCLEOTIDE SEQUENCE [LARGE SCALE GENOMIC DNA]</scope>
    <source>
        <strain evidence="3 4">Neff</strain>
    </source>
</reference>
<evidence type="ECO:0000313" key="4">
    <source>
        <dbReference type="Proteomes" id="UP000011083"/>
    </source>
</evidence>
<dbReference type="PROSITE" id="PS50229">
    <property type="entry name" value="WH1"/>
    <property type="match status" value="1"/>
</dbReference>
<feature type="region of interest" description="Disordered" evidence="1">
    <location>
        <begin position="1"/>
        <end position="31"/>
    </location>
</feature>
<dbReference type="Pfam" id="PF24929">
    <property type="entry name" value="GlfB_C"/>
    <property type="match status" value="1"/>
</dbReference>
<accession>L8GYF6</accession>
<dbReference type="Proteomes" id="UP000011083">
    <property type="component" value="Unassembled WGS sequence"/>
</dbReference>
<proteinExistence type="predicted"/>
<feature type="compositionally biased region" description="Low complexity" evidence="1">
    <location>
        <begin position="22"/>
        <end position="31"/>
    </location>
</feature>
<dbReference type="AlphaFoldDB" id="L8GYF6"/>
<feature type="compositionally biased region" description="Basic residues" evidence="1">
    <location>
        <begin position="1"/>
        <end position="14"/>
    </location>
</feature>
<dbReference type="EMBL" id="KB007960">
    <property type="protein sequence ID" value="ELR18314.1"/>
    <property type="molecule type" value="Genomic_DNA"/>
</dbReference>
<dbReference type="RefSeq" id="XP_004340334.1">
    <property type="nucleotide sequence ID" value="XM_004340286.1"/>
</dbReference>
<dbReference type="Gene3D" id="2.30.29.30">
    <property type="entry name" value="Pleckstrin-homology domain (PH domain)/Phosphotyrosine-binding domain (PTB)"/>
    <property type="match status" value="1"/>
</dbReference>
<sequence>MFSKRRATKSKKKGTKDEKAKGLPPSALPAAGARKASFGLEEKLLHLWRTPITQLPVYKDIPRLIRRIEVVVNEPEVVGSPRQSTAPQETEVRTEVFEVWLNTNLPEDDDRFRARAWSEQWRTGTLSIALEDRPTRTSHIPFVDVREDGRLLYSVPISQVFTVSDSTRYFVIQSLTGGTEGYAGVAFNMRTDSTAFLSALEEYGRKREELQQSLGTITAPPSVDKATLRFLNNVGVSQRDLRSLNYSAIEALTTRLRRRTRANILFQSTEHFLKDAEKKAPEEMELSQLEVIQQVIVKVAQHMEDKAKLKQIQEGLEEMVRANYTGDMELSMSSLFAESIGQDSKTARVFKMINQSVIFIPIIILKTEITKSHVMTKDDTSPDGWKIRIVIEPDTVTITHSRRELPLVSVKPDEKQFWFKWELVMVFDRKMNDMLSSSLKITELHFDEGLNPALRETLRTILNNGNMVIE</sequence>
<dbReference type="PANTHER" id="PTHR36127:SF3">
    <property type="entry name" value="COMM DOMAIN-CONTAINING PROTEIN"/>
    <property type="match status" value="1"/>
</dbReference>
<dbReference type="KEGG" id="acan:ACA1_371610"/>
<dbReference type="OrthoDB" id="18123at2759"/>
<dbReference type="GeneID" id="14918956"/>
<dbReference type="GO" id="GO:0006897">
    <property type="term" value="P:endocytosis"/>
    <property type="evidence" value="ECO:0007669"/>
    <property type="project" value="InterPro"/>
</dbReference>
<gene>
    <name evidence="3" type="ORF">ACA1_371610</name>
</gene>
<dbReference type="InterPro" id="IPR011993">
    <property type="entry name" value="PH-like_dom_sf"/>
</dbReference>
<evidence type="ECO:0000259" key="2">
    <source>
        <dbReference type="PROSITE" id="PS50229"/>
    </source>
</evidence>
<dbReference type="GO" id="GO:0016020">
    <property type="term" value="C:membrane"/>
    <property type="evidence" value="ECO:0007669"/>
    <property type="project" value="InterPro"/>
</dbReference>
<dbReference type="InterPro" id="IPR056651">
    <property type="entry name" value="GlfB-like_C"/>
</dbReference>
<dbReference type="InterPro" id="IPR012466">
    <property type="entry name" value="NECAP_PHear"/>
</dbReference>